<dbReference type="RefSeq" id="WP_348026660.1">
    <property type="nucleotide sequence ID" value="NZ_CP129113.1"/>
</dbReference>
<reference evidence="3" key="1">
    <citation type="submission" date="2023-06" db="EMBL/GenBank/DDBJ databases">
        <title>A Treasure from Seagulls: Isolation and Description of Aciduricobacillus qingdaonensis gen. nov., sp. nov., a Rare Obligately Uric Acid-utilizing Member in the Family Bacillaceae.</title>
        <authorList>
            <person name="Liu W."/>
            <person name="Wang B."/>
        </authorList>
    </citation>
    <scope>NUCLEOTIDE SEQUENCE</scope>
    <source>
        <strain evidence="3">44XB</strain>
    </source>
</reference>
<dbReference type="InterPro" id="IPR014464">
    <property type="entry name" value="CvfB_fam"/>
</dbReference>
<dbReference type="EMBL" id="CP129113">
    <property type="protein sequence ID" value="WLV24036.1"/>
    <property type="molecule type" value="Genomic_DNA"/>
</dbReference>
<name>A0ABY9KT93_9BACI</name>
<evidence type="ECO:0000259" key="2">
    <source>
        <dbReference type="PROSITE" id="PS50126"/>
    </source>
</evidence>
<dbReference type="PIRSF" id="PIRSF012524">
    <property type="entry name" value="YitL_S1"/>
    <property type="match status" value="1"/>
</dbReference>
<dbReference type="SUPFAM" id="SSF50249">
    <property type="entry name" value="Nucleic acid-binding proteins"/>
    <property type="match status" value="1"/>
</dbReference>
<dbReference type="Proteomes" id="UP001180087">
    <property type="component" value="Chromosome"/>
</dbReference>
<dbReference type="Pfam" id="PF17783">
    <property type="entry name" value="WHD_CvfB"/>
    <property type="match status" value="1"/>
</dbReference>
<dbReference type="InterPro" id="IPR048588">
    <property type="entry name" value="CvfB_S1_2nd"/>
</dbReference>
<dbReference type="InterPro" id="IPR036388">
    <property type="entry name" value="WH-like_DNA-bd_sf"/>
</dbReference>
<dbReference type="Pfam" id="PF21191">
    <property type="entry name" value="CvfB_1st"/>
    <property type="match status" value="1"/>
</dbReference>
<proteinExistence type="inferred from homology"/>
<evidence type="ECO:0000313" key="4">
    <source>
        <dbReference type="Proteomes" id="UP001180087"/>
    </source>
</evidence>
<dbReference type="Pfam" id="PF13509">
    <property type="entry name" value="S1_2"/>
    <property type="match status" value="1"/>
</dbReference>
<accession>A0ABY9KT93</accession>
<dbReference type="Gene3D" id="2.40.50.140">
    <property type="entry name" value="Nucleic acid-binding proteins"/>
    <property type="match status" value="2"/>
</dbReference>
<protein>
    <submittedName>
        <fullName evidence="3">S1-like domain-containing RNA-binding protein</fullName>
    </submittedName>
</protein>
<dbReference type="InterPro" id="IPR012340">
    <property type="entry name" value="NA-bd_OB-fold"/>
</dbReference>
<dbReference type="Gene3D" id="1.10.10.10">
    <property type="entry name" value="Winged helix-like DNA-binding domain superfamily/Winged helix DNA-binding domain"/>
    <property type="match status" value="1"/>
</dbReference>
<dbReference type="InterPro" id="IPR040764">
    <property type="entry name" value="CvfB_WH"/>
</dbReference>
<feature type="domain" description="S1 motif" evidence="2">
    <location>
        <begin position="153"/>
        <end position="213"/>
    </location>
</feature>
<sequence length="288" mass="32278">MKNMVGTIQHMTVSGVTGTGYMLENNFGRVHLDREESLAELEAGDSTEVFIYPEKSGKLRASGKLPEASLETYGWSEVAGTVKGLGAFVDIGTTTEILVSADDLPLFEQVWPKSGDKLFVKLETDRKNRLLAIPASENVIDDIREWAPDQLYGQTVKGRVYRTSKEGTAIITDEDYRGFIHHQERKEEPRLGELVEGRVIDVKEDGTLNLSLRPLKQYSMGDDAEQILEYLQGKGGRMPFTDKSDPEDIRTTFQISKAAFKRALGKLMKEKKIIQEDGWTSIADNDEK</sequence>
<dbReference type="PANTHER" id="PTHR37296:SF1">
    <property type="entry name" value="CONSERVED VIRULENCE FACTOR B"/>
    <property type="match status" value="1"/>
</dbReference>
<evidence type="ECO:0000256" key="1">
    <source>
        <dbReference type="PIRNR" id="PIRNR012524"/>
    </source>
</evidence>
<dbReference type="PROSITE" id="PS50126">
    <property type="entry name" value="S1"/>
    <property type="match status" value="1"/>
</dbReference>
<dbReference type="InterPro" id="IPR048587">
    <property type="entry name" value="CvfB_S1_3rd"/>
</dbReference>
<dbReference type="InterPro" id="IPR039566">
    <property type="entry name" value="CvfB_S1_st"/>
</dbReference>
<gene>
    <name evidence="3" type="ORF">QR721_10370</name>
</gene>
<dbReference type="Pfam" id="PF21543">
    <property type="entry name" value="CvfB_2nd"/>
    <property type="match status" value="1"/>
</dbReference>
<organism evidence="3 4">
    <name type="scientific">Aciduricibacillus chroicocephali</name>
    <dbReference type="NCBI Taxonomy" id="3054939"/>
    <lineage>
        <taxon>Bacteria</taxon>
        <taxon>Bacillati</taxon>
        <taxon>Bacillota</taxon>
        <taxon>Bacilli</taxon>
        <taxon>Bacillales</taxon>
        <taxon>Bacillaceae</taxon>
        <taxon>Aciduricibacillus</taxon>
    </lineage>
</organism>
<dbReference type="InterPro" id="IPR003029">
    <property type="entry name" value="S1_domain"/>
</dbReference>
<dbReference type="PANTHER" id="PTHR37296">
    <property type="entry name" value="CONSERVED VIRULENCE FACTOR B"/>
    <property type="match status" value="1"/>
</dbReference>
<evidence type="ECO:0000313" key="3">
    <source>
        <dbReference type="EMBL" id="WLV24036.1"/>
    </source>
</evidence>
<keyword evidence="4" id="KW-1185">Reference proteome</keyword>
<comment type="similarity">
    <text evidence="1">Belongs to the CvfB family.</text>
</comment>